<proteinExistence type="predicted"/>
<dbReference type="InterPro" id="IPR025237">
    <property type="entry name" value="DUF4183"/>
</dbReference>
<protein>
    <recommendedName>
        <fullName evidence="1">DUF4183 domain-containing protein</fullName>
    </recommendedName>
</protein>
<organism evidence="2 3">
    <name type="scientific">Tenuibacillus multivorans</name>
    <dbReference type="NCBI Taxonomy" id="237069"/>
    <lineage>
        <taxon>Bacteria</taxon>
        <taxon>Bacillati</taxon>
        <taxon>Bacillota</taxon>
        <taxon>Bacilli</taxon>
        <taxon>Bacillales</taxon>
        <taxon>Bacillaceae</taxon>
        <taxon>Tenuibacillus</taxon>
    </lineage>
</organism>
<dbReference type="Pfam" id="PF13799">
    <property type="entry name" value="DUF4183"/>
    <property type="match status" value="1"/>
</dbReference>
<evidence type="ECO:0000259" key="1">
    <source>
        <dbReference type="Pfam" id="PF13799"/>
    </source>
</evidence>
<dbReference type="AlphaFoldDB" id="A0A1G9WPI0"/>
<dbReference type="RefSeq" id="WP_093855342.1">
    <property type="nucleotide sequence ID" value="NZ_BJVZ01000018.1"/>
</dbReference>
<sequence>MPLELMKLNVAASTVTTVGPTVEKFFYVTDTETAAGSTLSIDTADFFGDDGAAVTELPALATDNSYFKIYINGVAQMQGLSTYTPGATAVGSLNVDVPADGDPILVNTAIVLEVVNYSPTSTTNVIT</sequence>
<name>A0A1G9WPI0_9BACI</name>
<dbReference type="Proteomes" id="UP000199334">
    <property type="component" value="Unassembled WGS sequence"/>
</dbReference>
<dbReference type="STRING" id="237069.SAMN05216498_0838"/>
<dbReference type="OrthoDB" id="2623159at2"/>
<dbReference type="EMBL" id="FNIG01000001">
    <property type="protein sequence ID" value="SDM86484.1"/>
    <property type="molecule type" value="Genomic_DNA"/>
</dbReference>
<reference evidence="2 3" key="1">
    <citation type="submission" date="2016-10" db="EMBL/GenBank/DDBJ databases">
        <authorList>
            <person name="de Groot N.N."/>
        </authorList>
    </citation>
    <scope>NUCLEOTIDE SEQUENCE [LARGE SCALE GENOMIC DNA]</scope>
    <source>
        <strain evidence="2 3">CGMCC 1.3442</strain>
    </source>
</reference>
<feature type="domain" description="DUF4183" evidence="1">
    <location>
        <begin position="33"/>
        <end position="114"/>
    </location>
</feature>
<accession>A0A1G9WPI0</accession>
<keyword evidence="3" id="KW-1185">Reference proteome</keyword>
<evidence type="ECO:0000313" key="2">
    <source>
        <dbReference type="EMBL" id="SDM86484.1"/>
    </source>
</evidence>
<gene>
    <name evidence="2" type="ORF">SAMN05216498_0838</name>
</gene>
<evidence type="ECO:0000313" key="3">
    <source>
        <dbReference type="Proteomes" id="UP000199334"/>
    </source>
</evidence>